<dbReference type="PANTHER" id="PTHR30055">
    <property type="entry name" value="HTH-TYPE TRANSCRIPTIONAL REGULATOR RUTR"/>
    <property type="match status" value="1"/>
</dbReference>
<dbReference type="Pfam" id="PF21597">
    <property type="entry name" value="TetR_C_43"/>
    <property type="match status" value="1"/>
</dbReference>
<dbReference type="Gene3D" id="1.10.357.10">
    <property type="entry name" value="Tetracycline Repressor, domain 2"/>
    <property type="match status" value="1"/>
</dbReference>
<keyword evidence="2 4" id="KW-0238">DNA-binding</keyword>
<evidence type="ECO:0000313" key="6">
    <source>
        <dbReference type="EMBL" id="GGJ89605.1"/>
    </source>
</evidence>
<dbReference type="RefSeq" id="WP_188744242.1">
    <property type="nucleotide sequence ID" value="NZ_BAABFW010000014.1"/>
</dbReference>
<dbReference type="InterPro" id="IPR049445">
    <property type="entry name" value="TetR_SbtR-like_C"/>
</dbReference>
<dbReference type="PANTHER" id="PTHR30055:SF234">
    <property type="entry name" value="HTH-TYPE TRANSCRIPTIONAL REGULATOR BETI"/>
    <property type="match status" value="1"/>
</dbReference>
<evidence type="ECO:0000256" key="1">
    <source>
        <dbReference type="ARBA" id="ARBA00023015"/>
    </source>
</evidence>
<dbReference type="AlphaFoldDB" id="A0A917UW61"/>
<dbReference type="InterPro" id="IPR009057">
    <property type="entry name" value="Homeodomain-like_sf"/>
</dbReference>
<dbReference type="SUPFAM" id="SSF48498">
    <property type="entry name" value="Tetracyclin repressor-like, C-terminal domain"/>
    <property type="match status" value="1"/>
</dbReference>
<evidence type="ECO:0000256" key="2">
    <source>
        <dbReference type="ARBA" id="ARBA00023125"/>
    </source>
</evidence>
<evidence type="ECO:0000256" key="4">
    <source>
        <dbReference type="PROSITE-ProRule" id="PRU00335"/>
    </source>
</evidence>
<reference evidence="6" key="1">
    <citation type="journal article" date="2014" name="Int. J. Syst. Evol. Microbiol.">
        <title>Complete genome sequence of Corynebacterium casei LMG S-19264T (=DSM 44701T), isolated from a smear-ripened cheese.</title>
        <authorList>
            <consortium name="US DOE Joint Genome Institute (JGI-PGF)"/>
            <person name="Walter F."/>
            <person name="Albersmeier A."/>
            <person name="Kalinowski J."/>
            <person name="Ruckert C."/>
        </authorList>
    </citation>
    <scope>NUCLEOTIDE SEQUENCE</scope>
    <source>
        <strain evidence="6">CGMCC 1.8984</strain>
    </source>
</reference>
<dbReference type="PROSITE" id="PS50977">
    <property type="entry name" value="HTH_TETR_2"/>
    <property type="match status" value="1"/>
</dbReference>
<accession>A0A917UW61</accession>
<evidence type="ECO:0000256" key="3">
    <source>
        <dbReference type="ARBA" id="ARBA00023163"/>
    </source>
</evidence>
<comment type="caution">
    <text evidence="6">The sequence shown here is derived from an EMBL/GenBank/DDBJ whole genome shotgun (WGS) entry which is preliminary data.</text>
</comment>
<keyword evidence="1" id="KW-0805">Transcription regulation</keyword>
<dbReference type="GO" id="GO:0000976">
    <property type="term" value="F:transcription cis-regulatory region binding"/>
    <property type="evidence" value="ECO:0007669"/>
    <property type="project" value="TreeGrafter"/>
</dbReference>
<feature type="DNA-binding region" description="H-T-H motif" evidence="4">
    <location>
        <begin position="33"/>
        <end position="52"/>
    </location>
</feature>
<dbReference type="PRINTS" id="PR00455">
    <property type="entry name" value="HTHTETR"/>
</dbReference>
<proteinExistence type="predicted"/>
<gene>
    <name evidence="6" type="ORF">GCM10011372_30240</name>
</gene>
<organism evidence="6 7">
    <name type="scientific">Agromyces bauzanensis</name>
    <dbReference type="NCBI Taxonomy" id="1308924"/>
    <lineage>
        <taxon>Bacteria</taxon>
        <taxon>Bacillati</taxon>
        <taxon>Actinomycetota</taxon>
        <taxon>Actinomycetes</taxon>
        <taxon>Micrococcales</taxon>
        <taxon>Microbacteriaceae</taxon>
        <taxon>Agromyces</taxon>
    </lineage>
</organism>
<dbReference type="InterPro" id="IPR001647">
    <property type="entry name" value="HTH_TetR"/>
</dbReference>
<evidence type="ECO:0000259" key="5">
    <source>
        <dbReference type="PROSITE" id="PS50977"/>
    </source>
</evidence>
<sequence>MAARSLRADAFASVSRIIEAARRVFATGDGLGTLNRIAQEAGVGIATLYRHFPNREALARAVYDRVFTTEIDPLFQEFERSDAPRGVLLDIAEQILRVLERERGLAASLGDIAEATRDLLRRNGTLFETAVRRAQAAGNLRPDIVPGDIPNILGMVAAGFGGTTSDTATRRRYVGLLLDGLNPDRAQPLSSSPADPERGSR</sequence>
<protein>
    <submittedName>
        <fullName evidence="6">Transcriptional regulator</fullName>
    </submittedName>
</protein>
<dbReference type="InterPro" id="IPR036271">
    <property type="entry name" value="Tet_transcr_reg_TetR-rel_C_sf"/>
</dbReference>
<dbReference type="Pfam" id="PF00440">
    <property type="entry name" value="TetR_N"/>
    <property type="match status" value="1"/>
</dbReference>
<feature type="domain" description="HTH tetR-type" evidence="5">
    <location>
        <begin position="11"/>
        <end position="70"/>
    </location>
</feature>
<dbReference type="GO" id="GO:0003700">
    <property type="term" value="F:DNA-binding transcription factor activity"/>
    <property type="evidence" value="ECO:0007669"/>
    <property type="project" value="TreeGrafter"/>
</dbReference>
<keyword evidence="7" id="KW-1185">Reference proteome</keyword>
<name>A0A917UW61_9MICO</name>
<keyword evidence="3" id="KW-0804">Transcription</keyword>
<dbReference type="InterPro" id="IPR050109">
    <property type="entry name" value="HTH-type_TetR-like_transc_reg"/>
</dbReference>
<dbReference type="Proteomes" id="UP000636956">
    <property type="component" value="Unassembled WGS sequence"/>
</dbReference>
<dbReference type="EMBL" id="BMMD01000020">
    <property type="protein sequence ID" value="GGJ89605.1"/>
    <property type="molecule type" value="Genomic_DNA"/>
</dbReference>
<evidence type="ECO:0000313" key="7">
    <source>
        <dbReference type="Proteomes" id="UP000636956"/>
    </source>
</evidence>
<dbReference type="SUPFAM" id="SSF46689">
    <property type="entry name" value="Homeodomain-like"/>
    <property type="match status" value="1"/>
</dbReference>
<reference evidence="6" key="2">
    <citation type="submission" date="2020-09" db="EMBL/GenBank/DDBJ databases">
        <authorList>
            <person name="Sun Q."/>
            <person name="Zhou Y."/>
        </authorList>
    </citation>
    <scope>NUCLEOTIDE SEQUENCE</scope>
    <source>
        <strain evidence="6">CGMCC 1.8984</strain>
    </source>
</reference>